<name>A0ABQ7GB64_DUNSA</name>
<reference evidence="4" key="1">
    <citation type="submission" date="2017-08" db="EMBL/GenBank/DDBJ databases">
        <authorList>
            <person name="Polle J.E."/>
            <person name="Barry K."/>
            <person name="Cushman J."/>
            <person name="Schmutz J."/>
            <person name="Tran D."/>
            <person name="Hathwaick L.T."/>
            <person name="Yim W.C."/>
            <person name="Jenkins J."/>
            <person name="Mckie-Krisberg Z.M."/>
            <person name="Prochnik S."/>
            <person name="Lindquist E."/>
            <person name="Dockter R.B."/>
            <person name="Adam C."/>
            <person name="Molina H."/>
            <person name="Bunkerborg J."/>
            <person name="Jin E."/>
            <person name="Buchheim M."/>
            <person name="Magnuson J."/>
        </authorList>
    </citation>
    <scope>NUCLEOTIDE SEQUENCE</scope>
    <source>
        <strain evidence="4">CCAP 19/18</strain>
    </source>
</reference>
<dbReference type="InterPro" id="IPR050565">
    <property type="entry name" value="LYPA1-2/EST-like"/>
</dbReference>
<organism evidence="4 5">
    <name type="scientific">Dunaliella salina</name>
    <name type="common">Green alga</name>
    <name type="synonym">Protococcus salinus</name>
    <dbReference type="NCBI Taxonomy" id="3046"/>
    <lineage>
        <taxon>Eukaryota</taxon>
        <taxon>Viridiplantae</taxon>
        <taxon>Chlorophyta</taxon>
        <taxon>core chlorophytes</taxon>
        <taxon>Chlorophyceae</taxon>
        <taxon>CS clade</taxon>
        <taxon>Chlamydomonadales</taxon>
        <taxon>Dunaliellaceae</taxon>
        <taxon>Dunaliella</taxon>
    </lineage>
</organism>
<dbReference type="Pfam" id="PF02230">
    <property type="entry name" value="Abhydrolase_2"/>
    <property type="match status" value="1"/>
</dbReference>
<dbReference type="InterPro" id="IPR003140">
    <property type="entry name" value="PLipase/COase/thioEstase"/>
</dbReference>
<evidence type="ECO:0000256" key="2">
    <source>
        <dbReference type="ARBA" id="ARBA00022801"/>
    </source>
</evidence>
<dbReference type="InterPro" id="IPR029058">
    <property type="entry name" value="AB_hydrolase_fold"/>
</dbReference>
<comment type="caution">
    <text evidence="4">The sequence shown here is derived from an EMBL/GenBank/DDBJ whole genome shotgun (WGS) entry which is preliminary data.</text>
</comment>
<proteinExistence type="inferred from homology"/>
<dbReference type="Gene3D" id="3.40.50.1820">
    <property type="entry name" value="alpha/beta hydrolase"/>
    <property type="match status" value="1"/>
</dbReference>
<dbReference type="PANTHER" id="PTHR10655:SF17">
    <property type="entry name" value="LYSOPHOSPHOLIPASE-LIKE PROTEIN 1"/>
    <property type="match status" value="1"/>
</dbReference>
<dbReference type="SUPFAM" id="SSF53474">
    <property type="entry name" value="alpha/beta-Hydrolases"/>
    <property type="match status" value="1"/>
</dbReference>
<protein>
    <submittedName>
        <fullName evidence="4">Phospholipase/Carboxylesterase-domain-containing protein</fullName>
    </submittedName>
</protein>
<keyword evidence="5" id="KW-1185">Reference proteome</keyword>
<dbReference type="EMBL" id="MU069919">
    <property type="protein sequence ID" value="KAF5831818.1"/>
    <property type="molecule type" value="Genomic_DNA"/>
</dbReference>
<feature type="domain" description="Phospholipase/carboxylesterase/thioesterase" evidence="3">
    <location>
        <begin position="111"/>
        <end position="196"/>
    </location>
</feature>
<dbReference type="Proteomes" id="UP000815325">
    <property type="component" value="Unassembled WGS sequence"/>
</dbReference>
<gene>
    <name evidence="4" type="ORF">DUNSADRAFT_12564</name>
</gene>
<evidence type="ECO:0000313" key="4">
    <source>
        <dbReference type="EMBL" id="KAF5831818.1"/>
    </source>
</evidence>
<accession>A0ABQ7GB64</accession>
<comment type="similarity">
    <text evidence="1">Belongs to the AB hydrolase superfamily. AB hydrolase 2 family.</text>
</comment>
<dbReference type="PANTHER" id="PTHR10655">
    <property type="entry name" value="LYSOPHOSPHOLIPASE-RELATED"/>
    <property type="match status" value="1"/>
</dbReference>
<evidence type="ECO:0000256" key="1">
    <source>
        <dbReference type="ARBA" id="ARBA00006499"/>
    </source>
</evidence>
<sequence>MAEGNNSALTVADGRCSLVQARSCSTQTLRMSSLSKWREEEATVYNIALPLLLSLCVLPMLLGKGFAQGTAGSLFKGASLPAQKHWNRPSFARNAHVSMAALRYPAPIKLEPKGTPTSSVLFLHGLGDTGSGWADIGPQLQADLKHTRFIFPTAPLRPITLNFGMRMTGWYDINSIEAINMKEDAEGLKESQRWVSRSLSAKGGCFVP</sequence>
<keyword evidence="2" id="KW-0378">Hydrolase</keyword>
<evidence type="ECO:0000259" key="3">
    <source>
        <dbReference type="Pfam" id="PF02230"/>
    </source>
</evidence>
<evidence type="ECO:0000313" key="5">
    <source>
        <dbReference type="Proteomes" id="UP000815325"/>
    </source>
</evidence>